<feature type="chain" id="PRO_5022908659" evidence="1">
    <location>
        <begin position="17"/>
        <end position="429"/>
    </location>
</feature>
<evidence type="ECO:0000313" key="3">
    <source>
        <dbReference type="Proteomes" id="UP000324748"/>
    </source>
</evidence>
<reference evidence="2 3" key="1">
    <citation type="submission" date="2019-05" db="EMBL/GenBank/DDBJ databases">
        <title>Emergence of the Ug99 lineage of the wheat stem rust pathogen through somatic hybridization.</title>
        <authorList>
            <person name="Li F."/>
            <person name="Upadhyaya N.M."/>
            <person name="Sperschneider J."/>
            <person name="Matny O."/>
            <person name="Nguyen-Phuc H."/>
            <person name="Mago R."/>
            <person name="Raley C."/>
            <person name="Miller M.E."/>
            <person name="Silverstein K.A.T."/>
            <person name="Henningsen E."/>
            <person name="Hirsch C.D."/>
            <person name="Visser B."/>
            <person name="Pretorius Z.A."/>
            <person name="Steffenson B.J."/>
            <person name="Schwessinger B."/>
            <person name="Dodds P.N."/>
            <person name="Figueroa M."/>
        </authorList>
    </citation>
    <scope>NUCLEOTIDE SEQUENCE [LARGE SCALE GENOMIC DNA]</scope>
    <source>
        <strain evidence="2">21-0</strain>
    </source>
</reference>
<feature type="signal peptide" evidence="1">
    <location>
        <begin position="1"/>
        <end position="16"/>
    </location>
</feature>
<sequence length="429" mass="49959">MLIGLLFISLLGVMDEITCLLSFEDTLNVAAKHTGVFVEKRQQATSISNQGKYPPSLVEIGERITGKKTSKYELESINHQGENDARKAYEVGQELKDRVSRNLRNIENHSSYYGDKKIEFLRLMDNLWKHVEFYPLKLDKTITDPLEAMVETLKTTEIPPEEENLKNFFQDFEKVYTFLSTDKSYEDNLNPFMFCLSDALVGYLSILERYKLIDTSSLQHFLNNQDHWVLIFHYIFGKFPSPVGIPSLYLNYDFESGLKESALTEEIHGLLKLLDEDNWLKMEQIYLVIQLQLNTPPAHPALGFGSKIEKDWNKFKSIFFRPSDIYHIGSTFEEMFNYHTEAKIEELATYIRKHNFIQNRADVLSHLKLLHSMTLFLIKYQMKHSTTEIISSLKQKPFYQQMRVLDKSIKVLSDVLKVVSGVVSYVTHY</sequence>
<dbReference type="OrthoDB" id="2517464at2759"/>
<protein>
    <submittedName>
        <fullName evidence="2">Uncharacterized protein</fullName>
    </submittedName>
</protein>
<gene>
    <name evidence="2" type="ORF">PGT21_006965</name>
</gene>
<keyword evidence="3" id="KW-1185">Reference proteome</keyword>
<name>A0A5B0QA42_PUCGR</name>
<dbReference type="EMBL" id="VSWC01000027">
    <property type="protein sequence ID" value="KAA1110021.1"/>
    <property type="molecule type" value="Genomic_DNA"/>
</dbReference>
<dbReference type="Proteomes" id="UP000324748">
    <property type="component" value="Unassembled WGS sequence"/>
</dbReference>
<proteinExistence type="predicted"/>
<evidence type="ECO:0000256" key="1">
    <source>
        <dbReference type="SAM" id="SignalP"/>
    </source>
</evidence>
<evidence type="ECO:0000313" key="2">
    <source>
        <dbReference type="EMBL" id="KAA1110021.1"/>
    </source>
</evidence>
<accession>A0A5B0QA42</accession>
<keyword evidence="1" id="KW-0732">Signal</keyword>
<organism evidence="2 3">
    <name type="scientific">Puccinia graminis f. sp. tritici</name>
    <dbReference type="NCBI Taxonomy" id="56615"/>
    <lineage>
        <taxon>Eukaryota</taxon>
        <taxon>Fungi</taxon>
        <taxon>Dikarya</taxon>
        <taxon>Basidiomycota</taxon>
        <taxon>Pucciniomycotina</taxon>
        <taxon>Pucciniomycetes</taxon>
        <taxon>Pucciniales</taxon>
        <taxon>Pucciniaceae</taxon>
        <taxon>Puccinia</taxon>
    </lineage>
</organism>
<dbReference type="AlphaFoldDB" id="A0A5B0QA42"/>
<comment type="caution">
    <text evidence="2">The sequence shown here is derived from an EMBL/GenBank/DDBJ whole genome shotgun (WGS) entry which is preliminary data.</text>
</comment>